<reference evidence="3" key="1">
    <citation type="journal article" date="2014" name="Int. J. Syst. Evol. Microbiol.">
        <title>Complete genome sequence of Corynebacterium casei LMG S-19264T (=DSM 44701T), isolated from a smear-ripened cheese.</title>
        <authorList>
            <consortium name="US DOE Joint Genome Institute (JGI-PGF)"/>
            <person name="Walter F."/>
            <person name="Albersmeier A."/>
            <person name="Kalinowski J."/>
            <person name="Ruckert C."/>
        </authorList>
    </citation>
    <scope>NUCLEOTIDE SEQUENCE</scope>
    <source>
        <strain evidence="3">KCTC 12343</strain>
    </source>
</reference>
<dbReference type="PANTHER" id="PTHR20883:SF15">
    <property type="entry name" value="PHYTANOYL-COA DIOXYGENASE DOMAIN-CONTAINING PROTEIN 1"/>
    <property type="match status" value="1"/>
</dbReference>
<name>A0A411WTC0_9BURK</name>
<keyword evidence="1" id="KW-0479">Metal-binding</keyword>
<proteinExistence type="predicted"/>
<dbReference type="EMBL" id="CP036401">
    <property type="protein sequence ID" value="QBI00013.1"/>
    <property type="molecule type" value="Genomic_DNA"/>
</dbReference>
<dbReference type="Pfam" id="PF05721">
    <property type="entry name" value="PhyH"/>
    <property type="match status" value="1"/>
</dbReference>
<dbReference type="InterPro" id="IPR008775">
    <property type="entry name" value="Phytyl_CoA_dOase-like"/>
</dbReference>
<keyword evidence="5" id="KW-1185">Reference proteome</keyword>
<evidence type="ECO:0000313" key="6">
    <source>
        <dbReference type="Proteomes" id="UP000628442"/>
    </source>
</evidence>
<keyword evidence="3" id="KW-0560">Oxidoreductase</keyword>
<evidence type="ECO:0000256" key="2">
    <source>
        <dbReference type="ARBA" id="ARBA00023004"/>
    </source>
</evidence>
<reference evidence="4 5" key="2">
    <citation type="submission" date="2019-02" db="EMBL/GenBank/DDBJ databases">
        <title>Draft Genome Sequences of Six Type Strains of the Genus Massilia.</title>
        <authorList>
            <person name="Miess H."/>
            <person name="Frediansyhah A."/>
            <person name="Gross H."/>
        </authorList>
    </citation>
    <scope>NUCLEOTIDE SEQUENCE [LARGE SCALE GENOMIC DNA]</scope>
    <source>
        <strain evidence="4 5">DSM 17472</strain>
    </source>
</reference>
<dbReference type="Proteomes" id="UP000292307">
    <property type="component" value="Chromosome"/>
</dbReference>
<dbReference type="Proteomes" id="UP000628442">
    <property type="component" value="Unassembled WGS sequence"/>
</dbReference>
<dbReference type="OrthoDB" id="9791262at2"/>
<dbReference type="PANTHER" id="PTHR20883">
    <property type="entry name" value="PHYTANOYL-COA DIOXYGENASE DOMAIN CONTAINING 1"/>
    <property type="match status" value="1"/>
</dbReference>
<gene>
    <name evidence="3" type="primary">legD1</name>
    <name evidence="4" type="ORF">EYF70_03490</name>
    <name evidence="3" type="ORF">GCM10007387_42640</name>
</gene>
<evidence type="ECO:0000313" key="4">
    <source>
        <dbReference type="EMBL" id="QBI00013.1"/>
    </source>
</evidence>
<dbReference type="RefSeq" id="WP_131144160.1">
    <property type="nucleotide sequence ID" value="NZ_BMWV01000010.1"/>
</dbReference>
<organism evidence="3 6">
    <name type="scientific">Pseudoduganella albidiflava</name>
    <dbReference type="NCBI Taxonomy" id="321983"/>
    <lineage>
        <taxon>Bacteria</taxon>
        <taxon>Pseudomonadati</taxon>
        <taxon>Pseudomonadota</taxon>
        <taxon>Betaproteobacteria</taxon>
        <taxon>Burkholderiales</taxon>
        <taxon>Oxalobacteraceae</taxon>
        <taxon>Telluria group</taxon>
        <taxon>Pseudoduganella</taxon>
    </lineage>
</organism>
<keyword evidence="2" id="KW-0408">Iron</keyword>
<dbReference type="SUPFAM" id="SSF51197">
    <property type="entry name" value="Clavaminate synthase-like"/>
    <property type="match status" value="1"/>
</dbReference>
<evidence type="ECO:0000313" key="5">
    <source>
        <dbReference type="Proteomes" id="UP000292307"/>
    </source>
</evidence>
<evidence type="ECO:0000256" key="1">
    <source>
        <dbReference type="ARBA" id="ARBA00022723"/>
    </source>
</evidence>
<keyword evidence="3" id="KW-0223">Dioxygenase</keyword>
<dbReference type="Gene3D" id="2.60.120.620">
    <property type="entry name" value="q2cbj1_9rhob like domain"/>
    <property type="match status" value="1"/>
</dbReference>
<dbReference type="AlphaFoldDB" id="A0A411WTC0"/>
<dbReference type="GO" id="GO:0016706">
    <property type="term" value="F:2-oxoglutarate-dependent dioxygenase activity"/>
    <property type="evidence" value="ECO:0007669"/>
    <property type="project" value="UniProtKB-ARBA"/>
</dbReference>
<reference evidence="3" key="3">
    <citation type="submission" date="2022-12" db="EMBL/GenBank/DDBJ databases">
        <authorList>
            <person name="Sun Q."/>
            <person name="Kim S."/>
        </authorList>
    </citation>
    <scope>NUCLEOTIDE SEQUENCE</scope>
    <source>
        <strain evidence="3">KCTC 12343</strain>
    </source>
</reference>
<accession>A0A411WTC0</accession>
<protein>
    <submittedName>
        <fullName evidence="3 4">Phytanoyl-CoA dioxygenase</fullName>
    </submittedName>
</protein>
<dbReference type="EMBL" id="BMWV01000010">
    <property type="protein sequence ID" value="GGY55563.1"/>
    <property type="molecule type" value="Genomic_DNA"/>
</dbReference>
<sequence>MLSAAQQEQYQRDGFLVIPGFKSADEIAALRAGAARIVDAFDPAAASGIFTTKDQEKKADEYFLRSDNTIRCFFEEEAFGPDGQLRQAKELSINKIGHAMHDLDPAFRAFSNDPRLQQVAHDVGLADPQVWQSMYIFKQPGIGGEVRWHQDATYFETDPISVTTFWFALEDATLDNGCLWAEPGGHRTPLRERFVRNGDDIRVEKLDATPWPDDSTAVPLECKAGALVLFHGLLPHYSAPNRSPVSRHAYTLHVTDGGTVYSPRNWIQRDAAFPVRGFT</sequence>
<dbReference type="GO" id="GO:0005506">
    <property type="term" value="F:iron ion binding"/>
    <property type="evidence" value="ECO:0007669"/>
    <property type="project" value="UniProtKB-ARBA"/>
</dbReference>
<evidence type="ECO:0000313" key="3">
    <source>
        <dbReference type="EMBL" id="GGY55563.1"/>
    </source>
</evidence>